<dbReference type="Gene3D" id="1.10.10.60">
    <property type="entry name" value="Homeodomain-like"/>
    <property type="match status" value="1"/>
</dbReference>
<dbReference type="OrthoDB" id="9795242at2"/>
<dbReference type="GO" id="GO:0003677">
    <property type="term" value="F:DNA binding"/>
    <property type="evidence" value="ECO:0007669"/>
    <property type="project" value="UniProtKB-KW"/>
</dbReference>
<protein>
    <submittedName>
        <fullName evidence="6">TetR/AcrR family transcriptional regulator</fullName>
    </submittedName>
</protein>
<evidence type="ECO:0000313" key="7">
    <source>
        <dbReference type="Proteomes" id="UP000290365"/>
    </source>
</evidence>
<dbReference type="Pfam" id="PF00440">
    <property type="entry name" value="TetR_N"/>
    <property type="match status" value="1"/>
</dbReference>
<organism evidence="6 7">
    <name type="scientific">Ktedonosporobacter rubrisoli</name>
    <dbReference type="NCBI Taxonomy" id="2509675"/>
    <lineage>
        <taxon>Bacteria</taxon>
        <taxon>Bacillati</taxon>
        <taxon>Chloroflexota</taxon>
        <taxon>Ktedonobacteria</taxon>
        <taxon>Ktedonobacterales</taxon>
        <taxon>Ktedonosporobacteraceae</taxon>
        <taxon>Ktedonosporobacter</taxon>
    </lineage>
</organism>
<dbReference type="Proteomes" id="UP000290365">
    <property type="component" value="Chromosome"/>
</dbReference>
<proteinExistence type="predicted"/>
<name>A0A4P6K043_KTERU</name>
<dbReference type="AlphaFoldDB" id="A0A4P6K043"/>
<dbReference type="PANTHER" id="PTHR47506:SF1">
    <property type="entry name" value="HTH-TYPE TRANSCRIPTIONAL REGULATOR YJDC"/>
    <property type="match status" value="1"/>
</dbReference>
<keyword evidence="2" id="KW-0238">DNA-binding</keyword>
<evidence type="ECO:0000259" key="5">
    <source>
        <dbReference type="Pfam" id="PF16925"/>
    </source>
</evidence>
<sequence>MAKRGPRPGFDRNEALRKALLTFWENGYEGTTIAQLREAMGDLCAPSVYAAFGSKDTLFREVVELYNLERAPYWQQAFAEPSTRGAIEALLRGAAISYTTPDQPRGCLIDLGTKGSSPGNTAIQDYLRACRQEHKERIKKRLQQGIAAGELDPGCDVEVLANFYYAVLRGLSSEANDGASREALLAIVDTTMKAWPGSR</sequence>
<reference evidence="6 7" key="1">
    <citation type="submission" date="2019-01" db="EMBL/GenBank/DDBJ databases">
        <title>Ktedonosporobacter rubrisoli SCAWS-G2.</title>
        <authorList>
            <person name="Huang Y."/>
            <person name="Yan B."/>
        </authorList>
    </citation>
    <scope>NUCLEOTIDE SEQUENCE [LARGE SCALE GENOMIC DNA]</scope>
    <source>
        <strain evidence="6 7">SCAWS-G2</strain>
    </source>
</reference>
<feature type="domain" description="Tetracyclin repressor-like C-terminal" evidence="5">
    <location>
        <begin position="89"/>
        <end position="175"/>
    </location>
</feature>
<keyword evidence="3" id="KW-0804">Transcription</keyword>
<dbReference type="InterPro" id="IPR001647">
    <property type="entry name" value="HTH_TetR"/>
</dbReference>
<evidence type="ECO:0000256" key="3">
    <source>
        <dbReference type="ARBA" id="ARBA00023163"/>
    </source>
</evidence>
<accession>A0A4P6K043</accession>
<gene>
    <name evidence="6" type="ORF">EPA93_37100</name>
</gene>
<dbReference type="Pfam" id="PF16925">
    <property type="entry name" value="TetR_C_13"/>
    <property type="match status" value="1"/>
</dbReference>
<evidence type="ECO:0000256" key="1">
    <source>
        <dbReference type="ARBA" id="ARBA00023015"/>
    </source>
</evidence>
<dbReference type="PANTHER" id="PTHR47506">
    <property type="entry name" value="TRANSCRIPTIONAL REGULATORY PROTEIN"/>
    <property type="match status" value="1"/>
</dbReference>
<dbReference type="SUPFAM" id="SSF46689">
    <property type="entry name" value="Homeodomain-like"/>
    <property type="match status" value="1"/>
</dbReference>
<dbReference type="SUPFAM" id="SSF48498">
    <property type="entry name" value="Tetracyclin repressor-like, C-terminal domain"/>
    <property type="match status" value="1"/>
</dbReference>
<keyword evidence="7" id="KW-1185">Reference proteome</keyword>
<feature type="domain" description="HTH tetR-type" evidence="4">
    <location>
        <begin position="16"/>
        <end position="62"/>
    </location>
</feature>
<dbReference type="Gene3D" id="1.10.357.10">
    <property type="entry name" value="Tetracycline Repressor, domain 2"/>
    <property type="match status" value="1"/>
</dbReference>
<evidence type="ECO:0000313" key="6">
    <source>
        <dbReference type="EMBL" id="QBD81295.1"/>
    </source>
</evidence>
<dbReference type="KEGG" id="kbs:EPA93_37100"/>
<evidence type="ECO:0000256" key="2">
    <source>
        <dbReference type="ARBA" id="ARBA00023125"/>
    </source>
</evidence>
<dbReference type="InterPro" id="IPR011075">
    <property type="entry name" value="TetR_C"/>
</dbReference>
<evidence type="ECO:0000259" key="4">
    <source>
        <dbReference type="Pfam" id="PF00440"/>
    </source>
</evidence>
<dbReference type="EMBL" id="CP035758">
    <property type="protein sequence ID" value="QBD81295.1"/>
    <property type="molecule type" value="Genomic_DNA"/>
</dbReference>
<dbReference type="InterPro" id="IPR009057">
    <property type="entry name" value="Homeodomain-like_sf"/>
</dbReference>
<keyword evidence="1" id="KW-0805">Transcription regulation</keyword>
<dbReference type="RefSeq" id="WP_129892356.1">
    <property type="nucleotide sequence ID" value="NZ_CP035758.1"/>
</dbReference>
<dbReference type="InterPro" id="IPR036271">
    <property type="entry name" value="Tet_transcr_reg_TetR-rel_C_sf"/>
</dbReference>